<keyword evidence="7 11" id="KW-0833">Ubl conjugation pathway</keyword>
<dbReference type="GO" id="GO:0004843">
    <property type="term" value="F:cysteine-type deubiquitinase activity"/>
    <property type="evidence" value="ECO:0007669"/>
    <property type="project" value="UniProtKB-UniRule"/>
</dbReference>
<dbReference type="AlphaFoldDB" id="A0A0F4GBL2"/>
<evidence type="ECO:0000256" key="5">
    <source>
        <dbReference type="ARBA" id="ARBA00022737"/>
    </source>
</evidence>
<dbReference type="SUPFAM" id="SSF57850">
    <property type="entry name" value="RING/U-box"/>
    <property type="match status" value="2"/>
</dbReference>
<dbReference type="SUPFAM" id="SSF54001">
    <property type="entry name" value="Cysteine proteinases"/>
    <property type="match status" value="1"/>
</dbReference>
<comment type="catalytic activity">
    <reaction evidence="1 11 15">
        <text>Thiol-dependent hydrolysis of ester, thioester, amide, peptide and isopeptide bonds formed by the C-terminal Gly of ubiquitin (a 76-residue protein attached to proteins as an intracellular targeting signal).</text>
        <dbReference type="EC" id="3.4.19.12"/>
    </reaction>
</comment>
<dbReference type="Gene3D" id="3.30.40.10">
    <property type="entry name" value="Zinc/RING finger domain, C3HC4 (zinc finger)"/>
    <property type="match status" value="2"/>
</dbReference>
<feature type="domain" description="UBA" evidence="17">
    <location>
        <begin position="597"/>
        <end position="638"/>
    </location>
</feature>
<evidence type="ECO:0000256" key="13">
    <source>
        <dbReference type="PIRSR" id="PIRSR016308-3"/>
    </source>
</evidence>
<dbReference type="SMART" id="SM00290">
    <property type="entry name" value="ZnF_UBP"/>
    <property type="match status" value="2"/>
</dbReference>
<reference evidence="20 21" key="1">
    <citation type="submission" date="2015-03" db="EMBL/GenBank/DDBJ databases">
        <title>RNA-seq based gene annotation and comparative genomics of four Zymoseptoria species reveal species-specific pathogenicity related genes and transposable element activity.</title>
        <authorList>
            <person name="Grandaubert J."/>
            <person name="Bhattacharyya A."/>
            <person name="Stukenbrock E.H."/>
        </authorList>
    </citation>
    <scope>NUCLEOTIDE SEQUENCE [LARGE SCALE GENOMIC DNA]</scope>
    <source>
        <strain evidence="20 21">Zb18110</strain>
    </source>
</reference>
<evidence type="ECO:0000256" key="8">
    <source>
        <dbReference type="ARBA" id="ARBA00022801"/>
    </source>
</evidence>
<feature type="binding site" evidence="13">
    <location>
        <position position="197"/>
    </location>
    <ligand>
        <name>Zn(2+)</name>
        <dbReference type="ChEBI" id="CHEBI:29105"/>
    </ligand>
</feature>
<dbReference type="PANTHER" id="PTHR24006">
    <property type="entry name" value="UBIQUITIN CARBOXYL-TERMINAL HYDROLASE"/>
    <property type="match status" value="1"/>
</dbReference>
<keyword evidence="10 11" id="KW-0862">Zinc</keyword>
<keyword evidence="8 11" id="KW-0378">Hydrolase</keyword>
<dbReference type="GO" id="GO:0005829">
    <property type="term" value="C:cytosol"/>
    <property type="evidence" value="ECO:0007669"/>
    <property type="project" value="TreeGrafter"/>
</dbReference>
<evidence type="ECO:0000259" key="18">
    <source>
        <dbReference type="PROSITE" id="PS50235"/>
    </source>
</evidence>
<feature type="domain" description="UBP-type" evidence="19">
    <location>
        <begin position="153"/>
        <end position="262"/>
    </location>
</feature>
<evidence type="ECO:0000259" key="17">
    <source>
        <dbReference type="PROSITE" id="PS50030"/>
    </source>
</evidence>
<protein>
    <recommendedName>
        <fullName evidence="11 15">Ubiquitin carboxyl-terminal hydrolase</fullName>
        <ecNumber evidence="11 15">3.4.19.12</ecNumber>
    </recommendedName>
</protein>
<dbReference type="InterPro" id="IPR009060">
    <property type="entry name" value="UBA-like_sf"/>
</dbReference>
<keyword evidence="5" id="KW-0677">Repeat</keyword>
<feature type="region of interest" description="Disordered" evidence="16">
    <location>
        <begin position="571"/>
        <end position="593"/>
    </location>
</feature>
<evidence type="ECO:0000256" key="15">
    <source>
        <dbReference type="RuleBase" id="RU366025"/>
    </source>
</evidence>
<dbReference type="FunFam" id="1.10.8.10:FF:000086">
    <property type="entry name" value="Ubiquitin carboxyl-terminal hydrolase"/>
    <property type="match status" value="1"/>
</dbReference>
<comment type="similarity">
    <text evidence="2 11 15">Belongs to the peptidase C19 family.</text>
</comment>
<dbReference type="PIRSF" id="PIRSF016308">
    <property type="entry name" value="UBP"/>
    <property type="match status" value="1"/>
</dbReference>
<dbReference type="STRING" id="1047168.A0A0F4GBL2"/>
<dbReference type="PROSITE" id="PS50235">
    <property type="entry name" value="USP_3"/>
    <property type="match status" value="1"/>
</dbReference>
<dbReference type="InterPro" id="IPR050164">
    <property type="entry name" value="Peptidase_C19"/>
</dbReference>
<dbReference type="OrthoDB" id="361536at2759"/>
<dbReference type="FunFam" id="3.30.40.10:FF:000396">
    <property type="entry name" value="Ubiquitin carboxyl-terminal hydrolase"/>
    <property type="match status" value="1"/>
</dbReference>
<dbReference type="InterPro" id="IPR001607">
    <property type="entry name" value="Znf_UBP"/>
</dbReference>
<dbReference type="Pfam" id="PF17807">
    <property type="entry name" value="zf-UBP_var"/>
    <property type="match status" value="1"/>
</dbReference>
<dbReference type="PROSITE" id="PS50030">
    <property type="entry name" value="UBA"/>
    <property type="match status" value="2"/>
</dbReference>
<keyword evidence="21" id="KW-1185">Reference proteome</keyword>
<dbReference type="PROSITE" id="PS00973">
    <property type="entry name" value="USP_2"/>
    <property type="match status" value="1"/>
</dbReference>
<dbReference type="InterPro" id="IPR038765">
    <property type="entry name" value="Papain-like_cys_pep_sf"/>
</dbReference>
<evidence type="ECO:0000256" key="9">
    <source>
        <dbReference type="ARBA" id="ARBA00022807"/>
    </source>
</evidence>
<dbReference type="Pfam" id="PF00443">
    <property type="entry name" value="UCH"/>
    <property type="match status" value="1"/>
</dbReference>
<evidence type="ECO:0000256" key="16">
    <source>
        <dbReference type="SAM" id="MobiDB-lite"/>
    </source>
</evidence>
<proteinExistence type="inferred from homology"/>
<dbReference type="GO" id="GO:0008270">
    <property type="term" value="F:zinc ion binding"/>
    <property type="evidence" value="ECO:0007669"/>
    <property type="project" value="UniProtKB-UniRule"/>
</dbReference>
<keyword evidence="6 14" id="KW-0863">Zinc-finger</keyword>
<dbReference type="Pfam" id="PF02148">
    <property type="entry name" value="zf-UBP"/>
    <property type="match status" value="1"/>
</dbReference>
<evidence type="ECO:0000256" key="4">
    <source>
        <dbReference type="ARBA" id="ARBA00022723"/>
    </source>
</evidence>
<evidence type="ECO:0000256" key="14">
    <source>
        <dbReference type="PROSITE-ProRule" id="PRU00502"/>
    </source>
</evidence>
<accession>A0A0F4GBL2</accession>
<dbReference type="PANTHER" id="PTHR24006:SF664">
    <property type="entry name" value="UBIQUITIN CARBOXYL-TERMINAL HYDROLASE"/>
    <property type="match status" value="1"/>
</dbReference>
<evidence type="ECO:0000256" key="11">
    <source>
        <dbReference type="PIRNR" id="PIRNR016308"/>
    </source>
</evidence>
<dbReference type="CDD" id="cd02658">
    <property type="entry name" value="Peptidase_C19B"/>
    <property type="match status" value="1"/>
</dbReference>
<gene>
    <name evidence="20" type="ORF">TI39_contig4294g00004</name>
</gene>
<feature type="domain" description="UBP-type" evidence="19">
    <location>
        <begin position="2"/>
        <end position="110"/>
    </location>
</feature>
<dbReference type="GO" id="GO:0005634">
    <property type="term" value="C:nucleus"/>
    <property type="evidence" value="ECO:0007669"/>
    <property type="project" value="TreeGrafter"/>
</dbReference>
<dbReference type="PROSITE" id="PS50271">
    <property type="entry name" value="ZF_UBP"/>
    <property type="match status" value="2"/>
</dbReference>
<evidence type="ECO:0000313" key="21">
    <source>
        <dbReference type="Proteomes" id="UP000033647"/>
    </source>
</evidence>
<dbReference type="InterPro" id="IPR001394">
    <property type="entry name" value="Peptidase_C19_UCH"/>
</dbReference>
<feature type="domain" description="UBA" evidence="17">
    <location>
        <begin position="663"/>
        <end position="703"/>
    </location>
</feature>
<evidence type="ECO:0000256" key="7">
    <source>
        <dbReference type="ARBA" id="ARBA00022786"/>
    </source>
</evidence>
<evidence type="ECO:0000256" key="3">
    <source>
        <dbReference type="ARBA" id="ARBA00022670"/>
    </source>
</evidence>
<keyword evidence="3 11" id="KW-0645">Protease</keyword>
<dbReference type="FunFam" id="3.30.40.10:FF:000587">
    <property type="entry name" value="Ubiquitin carboxyl-terminal hydrolase"/>
    <property type="match status" value="1"/>
</dbReference>
<dbReference type="InterPro" id="IPR041432">
    <property type="entry name" value="UBP13_Znf-UBP_var"/>
</dbReference>
<evidence type="ECO:0000256" key="2">
    <source>
        <dbReference type="ARBA" id="ARBA00009085"/>
    </source>
</evidence>
<sequence>MASCPHVSSAALQPPRPSQSVYREDCTLCFDGADDPAGLDVCLHCFNGGCAGERVHGRLHAQQFQHPLAVNITRTRKRKQRDDGEPAAKISKLEIIAETDADRYDTKTEVKCFECGVEGIDTAGNIGEVVQGVLKANTFAQEQEVKAWQLEMETCEHVLCLEQGSGRTIASGDLGQCQGCELKENLWLCLTCGNLGCGRQQMGGLPGNSHARLHGDATGHPVAVKLGSISAEGNADIYCYTCDEERLDPELVAHLANWGIDLTGRVKTEKTLGEMQLEHNLSYEFSMLGADGKQLKPMFGPGLTGLSNLGNSCYLASILQSLFAMPEFSKRYYRPDEPLPPLTEPAADLEVQLRKLADGLLSGRYSKPDSRIASENADEVAHQKGLAPAMLKHLIGRGHAEFGTMSQQDAFELLLHLLKLISRSQQSARSQYKDITDPVDSFRFSMEQKLRCLQCKKVRYRQDEMENISVAVPIKRLPQDVDMTGDSKEKKEQFESVTLKQCLDEFTAPEVVELTCNGCGNKGFTKQTLFKTFPTILAVNARRFEIVNWVPTKQDVPVIVGDEIFDMESYRSKGKRDDEEALPEDKAAAVGGSSAFSPNEAALEMLMSMGFPRVRCEKALHATGNADAEAAAGWLFEHMDDADIDIPIDAGNAGGASTAAGGAIDPEAIENLGNMGFSAPQARQALKETGGNMERAVDWLFSHPDAVGDFGEDDDAAAAAGTSDAPQQIEVEDTKPAKFSLSSIVCHKGSSIHAGHYVAFVQKDEGWVLFNDEKVALGGDVDEMKKFAYVYFFRREGA</sequence>
<dbReference type="InterPro" id="IPR015940">
    <property type="entry name" value="UBA"/>
</dbReference>
<feature type="compositionally biased region" description="Basic and acidic residues" evidence="16">
    <location>
        <begin position="571"/>
        <end position="587"/>
    </location>
</feature>
<keyword evidence="4 11" id="KW-0479">Metal-binding</keyword>
<feature type="binding site" evidence="13">
    <location>
        <position position="210"/>
    </location>
    <ligand>
        <name>Zn(2+)</name>
        <dbReference type="ChEBI" id="CHEBI:29105"/>
    </ligand>
</feature>
<dbReference type="EMBL" id="LAFY01004253">
    <property type="protein sequence ID" value="KJX93570.1"/>
    <property type="molecule type" value="Genomic_DNA"/>
</dbReference>
<dbReference type="PROSITE" id="PS00972">
    <property type="entry name" value="USP_1"/>
    <property type="match status" value="1"/>
</dbReference>
<evidence type="ECO:0000256" key="12">
    <source>
        <dbReference type="PIRSR" id="PIRSR016308-1"/>
    </source>
</evidence>
<dbReference type="InterPro" id="IPR013083">
    <property type="entry name" value="Znf_RING/FYVE/PHD"/>
</dbReference>
<evidence type="ECO:0000313" key="20">
    <source>
        <dbReference type="EMBL" id="KJX93570.1"/>
    </source>
</evidence>
<dbReference type="Pfam" id="PF00627">
    <property type="entry name" value="UBA"/>
    <property type="match status" value="2"/>
</dbReference>
<dbReference type="InterPro" id="IPR028889">
    <property type="entry name" value="USP"/>
</dbReference>
<dbReference type="CDD" id="cd14386">
    <property type="entry name" value="UBA2_UBP5"/>
    <property type="match status" value="1"/>
</dbReference>
<feature type="active site" description="Nucleophile" evidence="12">
    <location>
        <position position="313"/>
    </location>
</feature>
<feature type="binding site" evidence="13">
    <location>
        <position position="180"/>
    </location>
    <ligand>
        <name>Zn(2+)</name>
        <dbReference type="ChEBI" id="CHEBI:29105"/>
    </ligand>
</feature>
<dbReference type="Gene3D" id="1.10.8.10">
    <property type="entry name" value="DNA helicase RuvA subunit, C-terminal domain"/>
    <property type="match status" value="2"/>
</dbReference>
<organism evidence="20 21">
    <name type="scientific">Zymoseptoria brevis</name>
    <dbReference type="NCBI Taxonomy" id="1047168"/>
    <lineage>
        <taxon>Eukaryota</taxon>
        <taxon>Fungi</taxon>
        <taxon>Dikarya</taxon>
        <taxon>Ascomycota</taxon>
        <taxon>Pezizomycotina</taxon>
        <taxon>Dothideomycetes</taxon>
        <taxon>Dothideomycetidae</taxon>
        <taxon>Mycosphaerellales</taxon>
        <taxon>Mycosphaerellaceae</taxon>
        <taxon>Zymoseptoria</taxon>
    </lineage>
</organism>
<dbReference type="Proteomes" id="UP000033647">
    <property type="component" value="Unassembled WGS sequence"/>
</dbReference>
<dbReference type="GO" id="GO:0006508">
    <property type="term" value="P:proteolysis"/>
    <property type="evidence" value="ECO:0007669"/>
    <property type="project" value="UniProtKB-KW"/>
</dbReference>
<evidence type="ECO:0000256" key="10">
    <source>
        <dbReference type="ARBA" id="ARBA00022833"/>
    </source>
</evidence>
<dbReference type="GO" id="GO:0016579">
    <property type="term" value="P:protein deubiquitination"/>
    <property type="evidence" value="ECO:0007669"/>
    <property type="project" value="InterPro"/>
</dbReference>
<evidence type="ECO:0000256" key="1">
    <source>
        <dbReference type="ARBA" id="ARBA00000707"/>
    </source>
</evidence>
<keyword evidence="9 11" id="KW-0788">Thiol protease</keyword>
<dbReference type="InterPro" id="IPR018200">
    <property type="entry name" value="USP_CS"/>
</dbReference>
<name>A0A0F4GBL2_9PEZI</name>
<dbReference type="Gene3D" id="3.90.70.10">
    <property type="entry name" value="Cysteine proteinases"/>
    <property type="match status" value="1"/>
</dbReference>
<dbReference type="SMART" id="SM00165">
    <property type="entry name" value="UBA"/>
    <property type="match status" value="2"/>
</dbReference>
<feature type="binding site" evidence="13">
    <location>
        <position position="177"/>
    </location>
    <ligand>
        <name>Zn(2+)</name>
        <dbReference type="ChEBI" id="CHEBI:29105"/>
    </ligand>
</feature>
<comment type="caution">
    <text evidence="20">The sequence shown here is derived from an EMBL/GenBank/DDBJ whole genome shotgun (WGS) entry which is preliminary data.</text>
</comment>
<feature type="active site" description="Proton acceptor" evidence="12">
    <location>
        <position position="756"/>
    </location>
</feature>
<dbReference type="CDD" id="cd14385">
    <property type="entry name" value="UBA1_spUBP14_like"/>
    <property type="match status" value="1"/>
</dbReference>
<dbReference type="SUPFAM" id="SSF46934">
    <property type="entry name" value="UBA-like"/>
    <property type="match status" value="1"/>
</dbReference>
<dbReference type="InterPro" id="IPR016652">
    <property type="entry name" value="Ubiquitinyl_hydrolase"/>
</dbReference>
<evidence type="ECO:0000256" key="6">
    <source>
        <dbReference type="ARBA" id="ARBA00022771"/>
    </source>
</evidence>
<evidence type="ECO:0000259" key="19">
    <source>
        <dbReference type="PROSITE" id="PS50271"/>
    </source>
</evidence>
<dbReference type="EC" id="3.4.19.12" evidence="11 15"/>
<feature type="domain" description="USP" evidence="18">
    <location>
        <begin position="304"/>
        <end position="796"/>
    </location>
</feature>